<reference evidence="2" key="1">
    <citation type="submission" date="2022-11" db="EMBL/GenBank/DDBJ databases">
        <authorList>
            <person name="Petersen C."/>
        </authorList>
    </citation>
    <scope>NUCLEOTIDE SEQUENCE</scope>
    <source>
        <strain evidence="2">IBT 26290</strain>
    </source>
</reference>
<dbReference type="GeneID" id="81422846"/>
<dbReference type="Proteomes" id="UP001149163">
    <property type="component" value="Unassembled WGS sequence"/>
</dbReference>
<sequence>MTSEPLNFRIANQQDAVKLQQLIESAFRAEDSRQGWVGSSDLASRFHIEVKDISAVIINPATAFLVASDDYGAILGSIGVSKRALDRARLFMLAVEPQHHRGGIGRQVLAYAEDYCQRTWDSKIVELNALSTREALISWYLRRGYRKTGDSAPFPSEEYDDLALPADMCFIEFEKTMVPLPVAEIVI</sequence>
<evidence type="ECO:0000313" key="3">
    <source>
        <dbReference type="Proteomes" id="UP001149163"/>
    </source>
</evidence>
<evidence type="ECO:0000313" key="2">
    <source>
        <dbReference type="EMBL" id="KAJ5175668.1"/>
    </source>
</evidence>
<organism evidence="2 3">
    <name type="scientific">Penicillium canariense</name>
    <dbReference type="NCBI Taxonomy" id="189055"/>
    <lineage>
        <taxon>Eukaryota</taxon>
        <taxon>Fungi</taxon>
        <taxon>Dikarya</taxon>
        <taxon>Ascomycota</taxon>
        <taxon>Pezizomycotina</taxon>
        <taxon>Eurotiomycetes</taxon>
        <taxon>Eurotiomycetidae</taxon>
        <taxon>Eurotiales</taxon>
        <taxon>Aspergillaceae</taxon>
        <taxon>Penicillium</taxon>
    </lineage>
</organism>
<dbReference type="AlphaFoldDB" id="A0A9W9LT20"/>
<accession>A0A9W9LT20</accession>
<dbReference type="Gene3D" id="3.40.630.30">
    <property type="match status" value="1"/>
</dbReference>
<dbReference type="GO" id="GO:0016747">
    <property type="term" value="F:acyltransferase activity, transferring groups other than amino-acyl groups"/>
    <property type="evidence" value="ECO:0007669"/>
    <property type="project" value="InterPro"/>
</dbReference>
<dbReference type="InterPro" id="IPR016181">
    <property type="entry name" value="Acyl_CoA_acyltransferase"/>
</dbReference>
<keyword evidence="3" id="KW-1185">Reference proteome</keyword>
<dbReference type="SUPFAM" id="SSF55729">
    <property type="entry name" value="Acyl-CoA N-acyltransferases (Nat)"/>
    <property type="match status" value="1"/>
</dbReference>
<proteinExistence type="predicted"/>
<evidence type="ECO:0000259" key="1">
    <source>
        <dbReference type="PROSITE" id="PS51186"/>
    </source>
</evidence>
<name>A0A9W9LT20_9EURO</name>
<gene>
    <name evidence="2" type="ORF">N7482_001545</name>
</gene>
<dbReference type="CDD" id="cd04301">
    <property type="entry name" value="NAT_SF"/>
    <property type="match status" value="1"/>
</dbReference>
<comment type="caution">
    <text evidence="2">The sequence shown here is derived from an EMBL/GenBank/DDBJ whole genome shotgun (WGS) entry which is preliminary data.</text>
</comment>
<feature type="domain" description="N-acetyltransferase" evidence="1">
    <location>
        <begin position="6"/>
        <end position="167"/>
    </location>
</feature>
<dbReference type="EMBL" id="JAPQKN010000001">
    <property type="protein sequence ID" value="KAJ5175668.1"/>
    <property type="molecule type" value="Genomic_DNA"/>
</dbReference>
<dbReference type="OrthoDB" id="5689at2759"/>
<dbReference type="RefSeq" id="XP_056547276.1">
    <property type="nucleotide sequence ID" value="XM_056683670.1"/>
</dbReference>
<dbReference type="InterPro" id="IPR000182">
    <property type="entry name" value="GNAT_dom"/>
</dbReference>
<dbReference type="Pfam" id="PF13508">
    <property type="entry name" value="Acetyltransf_7"/>
    <property type="match status" value="1"/>
</dbReference>
<protein>
    <submittedName>
        <fullName evidence="2">Acyl-CoA N-acyltransferase</fullName>
    </submittedName>
</protein>
<reference evidence="2" key="2">
    <citation type="journal article" date="2023" name="IMA Fungus">
        <title>Comparative genomic study of the Penicillium genus elucidates a diverse pangenome and 15 lateral gene transfer events.</title>
        <authorList>
            <person name="Petersen C."/>
            <person name="Sorensen T."/>
            <person name="Nielsen M.R."/>
            <person name="Sondergaard T.E."/>
            <person name="Sorensen J.L."/>
            <person name="Fitzpatrick D.A."/>
            <person name="Frisvad J.C."/>
            <person name="Nielsen K.L."/>
        </authorList>
    </citation>
    <scope>NUCLEOTIDE SEQUENCE</scope>
    <source>
        <strain evidence="2">IBT 26290</strain>
    </source>
</reference>
<dbReference type="PROSITE" id="PS51186">
    <property type="entry name" value="GNAT"/>
    <property type="match status" value="1"/>
</dbReference>